<evidence type="ECO:0000256" key="2">
    <source>
        <dbReference type="ARBA" id="ARBA00022803"/>
    </source>
</evidence>
<keyword evidence="2 3" id="KW-0802">TPR repeat</keyword>
<dbReference type="PANTHER" id="PTHR44858:SF1">
    <property type="entry name" value="UDP-N-ACETYLGLUCOSAMINE--PEPTIDE N-ACETYLGLUCOSAMINYLTRANSFERASE SPINDLY-RELATED"/>
    <property type="match status" value="1"/>
</dbReference>
<name>A0ABU3U4A4_9FLAO</name>
<dbReference type="SMART" id="SM00028">
    <property type="entry name" value="TPR"/>
    <property type="match status" value="6"/>
</dbReference>
<evidence type="ECO:0000313" key="6">
    <source>
        <dbReference type="Proteomes" id="UP001268651"/>
    </source>
</evidence>
<dbReference type="EMBL" id="JAWHTF010000001">
    <property type="protein sequence ID" value="MDU8885244.1"/>
    <property type="molecule type" value="Genomic_DNA"/>
</dbReference>
<accession>A0ABU3U4A4</accession>
<evidence type="ECO:0000313" key="5">
    <source>
        <dbReference type="EMBL" id="MDU8885244.1"/>
    </source>
</evidence>
<dbReference type="InterPro" id="IPR019734">
    <property type="entry name" value="TPR_rpt"/>
</dbReference>
<dbReference type="Pfam" id="PF07719">
    <property type="entry name" value="TPR_2"/>
    <property type="match status" value="1"/>
</dbReference>
<dbReference type="RefSeq" id="WP_316661104.1">
    <property type="nucleotide sequence ID" value="NZ_JAWHTF010000001.1"/>
</dbReference>
<protein>
    <submittedName>
        <fullName evidence="5">Tetratricopeptide repeat protein</fullName>
    </submittedName>
</protein>
<evidence type="ECO:0000256" key="1">
    <source>
        <dbReference type="ARBA" id="ARBA00022737"/>
    </source>
</evidence>
<keyword evidence="4" id="KW-0732">Signal</keyword>
<dbReference type="Pfam" id="PF13431">
    <property type="entry name" value="TPR_17"/>
    <property type="match status" value="1"/>
</dbReference>
<dbReference type="Gene3D" id="1.25.40.10">
    <property type="entry name" value="Tetratricopeptide repeat domain"/>
    <property type="match status" value="3"/>
</dbReference>
<evidence type="ECO:0000256" key="4">
    <source>
        <dbReference type="SAM" id="SignalP"/>
    </source>
</evidence>
<sequence>MKKITFLLLMLPLISIAQANKLFRKAMRVEDLNERIVLLSQVIDLEPKNFDAYFYRANAKNDMDDFHGAIMDYTKIIIYKPSAEIYYNRGNSKFNLEDLYGAKEDYLEALKLEPEFIDARYNLASVKYFLNDFEGSILDLTKIIELTPYQPSVYMKRADCFLALEKPLYALQDLTLSIIAAPTAEAYYKRGLVYLSINYYRNAKNDFYNSISIEPNNSSSFFYRGTTYLLLGKYKRALADFSVPLKYYSLDYEALLGLALTYYKMNDLENAKINFEKAIRIIDPKKLNNINIELFSETYWYKEQLFFFRDHFEGLSKLL</sequence>
<dbReference type="Pfam" id="PF13181">
    <property type="entry name" value="TPR_8"/>
    <property type="match status" value="1"/>
</dbReference>
<evidence type="ECO:0000256" key="3">
    <source>
        <dbReference type="PROSITE-ProRule" id="PRU00339"/>
    </source>
</evidence>
<comment type="caution">
    <text evidence="5">The sequence shown here is derived from an EMBL/GenBank/DDBJ whole genome shotgun (WGS) entry which is preliminary data.</text>
</comment>
<feature type="repeat" description="TPR" evidence="3">
    <location>
        <begin position="184"/>
        <end position="217"/>
    </location>
</feature>
<dbReference type="PANTHER" id="PTHR44858">
    <property type="entry name" value="TETRATRICOPEPTIDE REPEAT PROTEIN 6"/>
    <property type="match status" value="1"/>
</dbReference>
<feature type="repeat" description="TPR" evidence="3">
    <location>
        <begin position="83"/>
        <end position="116"/>
    </location>
</feature>
<dbReference type="PROSITE" id="PS50005">
    <property type="entry name" value="TPR"/>
    <property type="match status" value="3"/>
</dbReference>
<dbReference type="InterPro" id="IPR011990">
    <property type="entry name" value="TPR-like_helical_dom_sf"/>
</dbReference>
<keyword evidence="6" id="KW-1185">Reference proteome</keyword>
<proteinExistence type="predicted"/>
<keyword evidence="1" id="KW-0677">Repeat</keyword>
<feature type="repeat" description="TPR" evidence="3">
    <location>
        <begin position="252"/>
        <end position="285"/>
    </location>
</feature>
<dbReference type="InterPro" id="IPR013105">
    <property type="entry name" value="TPR_2"/>
</dbReference>
<dbReference type="InterPro" id="IPR050498">
    <property type="entry name" value="Ycf3"/>
</dbReference>
<gene>
    <name evidence="5" type="ORF">RXV94_03665</name>
</gene>
<feature type="chain" id="PRO_5047455191" evidence="4">
    <location>
        <begin position="20"/>
        <end position="319"/>
    </location>
</feature>
<reference evidence="5 6" key="1">
    <citation type="submission" date="2023-10" db="EMBL/GenBank/DDBJ databases">
        <title>Marimonas sp. nov. isolated from tidal mud flat.</title>
        <authorList>
            <person name="Jaincy N.J."/>
            <person name="Srinivasan S."/>
            <person name="Lee S.-S."/>
        </authorList>
    </citation>
    <scope>NUCLEOTIDE SEQUENCE [LARGE SCALE GENOMIC DNA]</scope>
    <source>
        <strain evidence="5 6">MJ-SS3</strain>
    </source>
</reference>
<organism evidence="5 6">
    <name type="scientific">Gilvirhabdus luticola</name>
    <dbReference type="NCBI Taxonomy" id="3079858"/>
    <lineage>
        <taxon>Bacteria</taxon>
        <taxon>Pseudomonadati</taxon>
        <taxon>Bacteroidota</taxon>
        <taxon>Flavobacteriia</taxon>
        <taxon>Flavobacteriales</taxon>
        <taxon>Flavobacteriaceae</taxon>
        <taxon>Gilvirhabdus</taxon>
    </lineage>
</organism>
<dbReference type="SUPFAM" id="SSF48452">
    <property type="entry name" value="TPR-like"/>
    <property type="match status" value="1"/>
</dbReference>
<dbReference type="Proteomes" id="UP001268651">
    <property type="component" value="Unassembled WGS sequence"/>
</dbReference>
<feature type="signal peptide" evidence="4">
    <location>
        <begin position="1"/>
        <end position="19"/>
    </location>
</feature>